<evidence type="ECO:0000313" key="2">
    <source>
        <dbReference type="Proteomes" id="UP000093954"/>
    </source>
</evidence>
<evidence type="ECO:0000313" key="1">
    <source>
        <dbReference type="EMBL" id="OBR91096.1"/>
    </source>
</evidence>
<dbReference type="Proteomes" id="UP000093954">
    <property type="component" value="Unassembled WGS sequence"/>
</dbReference>
<dbReference type="SUPFAM" id="SSF52833">
    <property type="entry name" value="Thioredoxin-like"/>
    <property type="match status" value="1"/>
</dbReference>
<dbReference type="PATRIC" id="fig|1353534.3.peg.3283"/>
<sequence>MTKKLDDKNFEGFIKDSFYSTVGFYAPSVENQDKMIEVIEQFSKTHGSVSCGIMDITGQNIPDEYGIGEDETPIVVVFKQGNPFKAITDISIENIANAITPPGKNITLQ</sequence>
<accession>A0A1A6AM18</accession>
<proteinExistence type="predicted"/>
<dbReference type="AlphaFoldDB" id="A0A1A6AM18"/>
<keyword evidence="2" id="KW-1185">Reference proteome</keyword>
<comment type="caution">
    <text evidence="1">The sequence shown here is derived from an EMBL/GenBank/DDBJ whole genome shotgun (WGS) entry which is preliminary data.</text>
</comment>
<dbReference type="InterPro" id="IPR036249">
    <property type="entry name" value="Thioredoxin-like_sf"/>
</dbReference>
<reference evidence="1 2" key="1">
    <citation type="journal article" date="2012" name="Front. Microbiol.">
        <title>Draft Genome Sequence of the Virulent Strain 01-B526 of the Fish Pathogen Aeromonas salmonicida.</title>
        <authorList>
            <person name="Charette S.J."/>
            <person name="Brochu F."/>
            <person name="Boyle B."/>
            <person name="Filion G."/>
            <person name="Tanaka K.H."/>
            <person name="Derome N."/>
        </authorList>
    </citation>
    <scope>NUCLEOTIDE SEQUENCE [LARGE SCALE GENOMIC DNA]</scope>
    <source>
        <strain evidence="1 2">P11</strain>
    </source>
</reference>
<gene>
    <name evidence="1" type="ORF">CLRAG_32280</name>
</gene>
<name>A0A1A6AM18_9CLOT</name>
<dbReference type="RefSeq" id="WP_065079322.1">
    <property type="nucleotide sequence ID" value="NZ_LROS01000046.1"/>
</dbReference>
<dbReference type="EMBL" id="LROS01000046">
    <property type="protein sequence ID" value="OBR91096.1"/>
    <property type="molecule type" value="Genomic_DNA"/>
</dbReference>
<protein>
    <submittedName>
        <fullName evidence="1">Uncharacterized protein</fullName>
    </submittedName>
</protein>
<organism evidence="1 2">
    <name type="scientific">Clostridium ragsdalei P11</name>
    <dbReference type="NCBI Taxonomy" id="1353534"/>
    <lineage>
        <taxon>Bacteria</taxon>
        <taxon>Bacillati</taxon>
        <taxon>Bacillota</taxon>
        <taxon>Clostridia</taxon>
        <taxon>Eubacteriales</taxon>
        <taxon>Clostridiaceae</taxon>
        <taxon>Clostridium</taxon>
    </lineage>
</organism>
<dbReference type="Gene3D" id="3.40.30.10">
    <property type="entry name" value="Glutaredoxin"/>
    <property type="match status" value="1"/>
</dbReference>